<feature type="transmembrane region" description="Helical" evidence="1">
    <location>
        <begin position="397"/>
        <end position="420"/>
    </location>
</feature>
<accession>A0AAN9AEJ0</accession>
<protein>
    <submittedName>
        <fullName evidence="2">Uncharacterized protein</fullName>
    </submittedName>
</protein>
<name>A0AAN9AEJ0_HALRR</name>
<feature type="transmembrane region" description="Helical" evidence="1">
    <location>
        <begin position="230"/>
        <end position="252"/>
    </location>
</feature>
<evidence type="ECO:0000313" key="2">
    <source>
        <dbReference type="EMBL" id="KAK7083515.1"/>
    </source>
</evidence>
<feature type="transmembrane region" description="Helical" evidence="1">
    <location>
        <begin position="301"/>
        <end position="321"/>
    </location>
</feature>
<keyword evidence="1" id="KW-0812">Transmembrane</keyword>
<gene>
    <name evidence="2" type="ORF">SK128_025098</name>
</gene>
<dbReference type="Proteomes" id="UP001381693">
    <property type="component" value="Unassembled WGS sequence"/>
</dbReference>
<evidence type="ECO:0000256" key="1">
    <source>
        <dbReference type="SAM" id="Phobius"/>
    </source>
</evidence>
<keyword evidence="1" id="KW-1133">Transmembrane helix</keyword>
<evidence type="ECO:0000313" key="3">
    <source>
        <dbReference type="Proteomes" id="UP001381693"/>
    </source>
</evidence>
<proteinExistence type="predicted"/>
<keyword evidence="1" id="KW-0472">Membrane</keyword>
<dbReference type="AlphaFoldDB" id="A0AAN9AEJ0"/>
<organism evidence="2 3">
    <name type="scientific">Halocaridina rubra</name>
    <name type="common">Hawaiian red shrimp</name>
    <dbReference type="NCBI Taxonomy" id="373956"/>
    <lineage>
        <taxon>Eukaryota</taxon>
        <taxon>Metazoa</taxon>
        <taxon>Ecdysozoa</taxon>
        <taxon>Arthropoda</taxon>
        <taxon>Crustacea</taxon>
        <taxon>Multicrustacea</taxon>
        <taxon>Malacostraca</taxon>
        <taxon>Eumalacostraca</taxon>
        <taxon>Eucarida</taxon>
        <taxon>Decapoda</taxon>
        <taxon>Pleocyemata</taxon>
        <taxon>Caridea</taxon>
        <taxon>Atyoidea</taxon>
        <taxon>Atyidae</taxon>
        <taxon>Halocaridina</taxon>
    </lineage>
</organism>
<feature type="transmembrane region" description="Helical" evidence="1">
    <location>
        <begin position="59"/>
        <end position="89"/>
    </location>
</feature>
<reference evidence="2 3" key="1">
    <citation type="submission" date="2023-11" db="EMBL/GenBank/DDBJ databases">
        <title>Halocaridina rubra genome assembly.</title>
        <authorList>
            <person name="Smith C."/>
        </authorList>
    </citation>
    <scope>NUCLEOTIDE SEQUENCE [LARGE SCALE GENOMIC DNA]</scope>
    <source>
        <strain evidence="2">EP-1</strain>
        <tissue evidence="2">Whole</tissue>
    </source>
</reference>
<sequence length="424" mass="49696">MIARNPKRLWENTFFFEMYINKFTLDLAIQNWTFEVFTHEVVVLPKAVFYLQTFLLQFWLHYSGTVCSCVLVYVVIIFVQGMFSGLLLYANTMKCAMHHFSTELSSLVVRESHTTENAIRAMQRFESAQTIRESKKSLEMDEDYQEVIDIMGLDQGKIYNSEQMKENLIAIIENNEMGCYCAYGKLKNMCDKGIAVNWHLLQNQPVWNKLDPERHNISELLTTLPGYLKWILFAYVVYLLVVTWKKLILYVASFLMHPDFENFVGRAFRQHNMYQTVHGEDSIFPLKGQEKEFLQHRKNKLRVNVMNIFIYAIFICGMWYCEFHLKMSRQELNLSLNSGKTEIIISRMLHLTVLGSGEMAEKLQQLSAAINEDYQKRIVISFSLCIKDPRCIPHAHYVAVLIFYLVVMCEISLGMADLYIRILF</sequence>
<dbReference type="EMBL" id="JAXCGZ010002876">
    <property type="protein sequence ID" value="KAK7083515.1"/>
    <property type="molecule type" value="Genomic_DNA"/>
</dbReference>
<keyword evidence="3" id="KW-1185">Reference proteome</keyword>
<comment type="caution">
    <text evidence="2">The sequence shown here is derived from an EMBL/GenBank/DDBJ whole genome shotgun (WGS) entry which is preliminary data.</text>
</comment>